<evidence type="ECO:0000313" key="2">
    <source>
        <dbReference type="Proteomes" id="UP000307440"/>
    </source>
</evidence>
<dbReference type="OrthoDB" id="3184970at2759"/>
<proteinExistence type="predicted"/>
<dbReference type="AlphaFoldDB" id="A0A5C3KQ38"/>
<dbReference type="Proteomes" id="UP000307440">
    <property type="component" value="Unassembled WGS sequence"/>
</dbReference>
<organism evidence="1 2">
    <name type="scientific">Coprinopsis marcescibilis</name>
    <name type="common">Agaric fungus</name>
    <name type="synonym">Psathyrella marcescibilis</name>
    <dbReference type="NCBI Taxonomy" id="230819"/>
    <lineage>
        <taxon>Eukaryota</taxon>
        <taxon>Fungi</taxon>
        <taxon>Dikarya</taxon>
        <taxon>Basidiomycota</taxon>
        <taxon>Agaricomycotina</taxon>
        <taxon>Agaricomycetes</taxon>
        <taxon>Agaricomycetidae</taxon>
        <taxon>Agaricales</taxon>
        <taxon>Agaricineae</taxon>
        <taxon>Psathyrellaceae</taxon>
        <taxon>Coprinopsis</taxon>
    </lineage>
</organism>
<accession>A0A5C3KQ38</accession>
<keyword evidence="2" id="KW-1185">Reference proteome</keyword>
<evidence type="ECO:0000313" key="1">
    <source>
        <dbReference type="EMBL" id="TFK22641.1"/>
    </source>
</evidence>
<dbReference type="EMBL" id="ML210236">
    <property type="protein sequence ID" value="TFK22641.1"/>
    <property type="molecule type" value="Genomic_DNA"/>
</dbReference>
<dbReference type="STRING" id="230819.A0A5C3KQ38"/>
<name>A0A5C3KQ38_COPMA</name>
<gene>
    <name evidence="1" type="ORF">FA15DRAFT_671341</name>
</gene>
<protein>
    <recommendedName>
        <fullName evidence="3">BTB domain-containing protein</fullName>
    </recommendedName>
</protein>
<reference evidence="1 2" key="1">
    <citation type="journal article" date="2019" name="Nat. Ecol. Evol.">
        <title>Megaphylogeny resolves global patterns of mushroom evolution.</title>
        <authorList>
            <person name="Varga T."/>
            <person name="Krizsan K."/>
            <person name="Foldi C."/>
            <person name="Dima B."/>
            <person name="Sanchez-Garcia M."/>
            <person name="Sanchez-Ramirez S."/>
            <person name="Szollosi G.J."/>
            <person name="Szarkandi J.G."/>
            <person name="Papp V."/>
            <person name="Albert L."/>
            <person name="Andreopoulos W."/>
            <person name="Angelini C."/>
            <person name="Antonin V."/>
            <person name="Barry K.W."/>
            <person name="Bougher N.L."/>
            <person name="Buchanan P."/>
            <person name="Buyck B."/>
            <person name="Bense V."/>
            <person name="Catcheside P."/>
            <person name="Chovatia M."/>
            <person name="Cooper J."/>
            <person name="Damon W."/>
            <person name="Desjardin D."/>
            <person name="Finy P."/>
            <person name="Geml J."/>
            <person name="Haridas S."/>
            <person name="Hughes K."/>
            <person name="Justo A."/>
            <person name="Karasinski D."/>
            <person name="Kautmanova I."/>
            <person name="Kiss B."/>
            <person name="Kocsube S."/>
            <person name="Kotiranta H."/>
            <person name="LaButti K.M."/>
            <person name="Lechner B.E."/>
            <person name="Liimatainen K."/>
            <person name="Lipzen A."/>
            <person name="Lukacs Z."/>
            <person name="Mihaltcheva S."/>
            <person name="Morgado L.N."/>
            <person name="Niskanen T."/>
            <person name="Noordeloos M.E."/>
            <person name="Ohm R.A."/>
            <person name="Ortiz-Santana B."/>
            <person name="Ovrebo C."/>
            <person name="Racz N."/>
            <person name="Riley R."/>
            <person name="Savchenko A."/>
            <person name="Shiryaev A."/>
            <person name="Soop K."/>
            <person name="Spirin V."/>
            <person name="Szebenyi C."/>
            <person name="Tomsovsky M."/>
            <person name="Tulloss R.E."/>
            <person name="Uehling J."/>
            <person name="Grigoriev I.V."/>
            <person name="Vagvolgyi C."/>
            <person name="Papp T."/>
            <person name="Martin F.M."/>
            <person name="Miettinen O."/>
            <person name="Hibbett D.S."/>
            <person name="Nagy L.G."/>
        </authorList>
    </citation>
    <scope>NUCLEOTIDE SEQUENCE [LARGE SCALE GENOMIC DNA]</scope>
    <source>
        <strain evidence="1 2">CBS 121175</strain>
    </source>
</reference>
<evidence type="ECO:0008006" key="3">
    <source>
        <dbReference type="Google" id="ProtNLM"/>
    </source>
</evidence>
<sequence length="289" mass="32402">MNTETPEASIEVPSSQEKAVCPFSDCDIPIDVVFQSSDGVMIGGHLQLFSTYSEGFPSSDVAQAPDPNSEPVPLPGEDSTTLKLLFKLMHKRRHADCHLEARQIGEILNLAEAAEKYFVFHLMEICRFLIVVKERTWKGSTNAVKVLAYATKNNYWDIVDTAAPGTVGCPPTEFKNLSVQLELAWFRYRQKWLDIAEFALTQPQYINAKKKIHECNGSIAYFAHTFADLPRTASAALDLLVKGLLPGVYYDRHSEYIENCSTCRDLVAVWKSGIRAKVAAIPTFKQFYV</sequence>